<evidence type="ECO:0000256" key="12">
    <source>
        <dbReference type="SAM" id="Phobius"/>
    </source>
</evidence>
<comment type="caution">
    <text evidence="13">The sequence shown here is derived from an EMBL/GenBank/DDBJ whole genome shotgun (WGS) entry which is preliminary data.</text>
</comment>
<reference evidence="14" key="1">
    <citation type="submission" date="2018-02" db="EMBL/GenBank/DDBJ databases">
        <authorList>
            <person name="Moore K."/>
            <person name="Momper L."/>
        </authorList>
    </citation>
    <scope>NUCLEOTIDE SEQUENCE [LARGE SCALE GENOMIC DNA]</scope>
    <source>
        <strain evidence="14">ULC18</strain>
    </source>
</reference>
<evidence type="ECO:0000256" key="2">
    <source>
        <dbReference type="ARBA" id="ARBA00004127"/>
    </source>
</evidence>
<feature type="transmembrane region" description="Helical" evidence="12">
    <location>
        <begin position="62"/>
        <end position="80"/>
    </location>
</feature>
<keyword evidence="10 12" id="KW-0472">Membrane</keyword>
<dbReference type="GO" id="GO:0032259">
    <property type="term" value="P:methylation"/>
    <property type="evidence" value="ECO:0007669"/>
    <property type="project" value="UniProtKB-KW"/>
</dbReference>
<dbReference type="EC" id="2.1.1.334" evidence="4"/>
<keyword evidence="14" id="KW-1185">Reference proteome</keyword>
<evidence type="ECO:0000256" key="9">
    <source>
        <dbReference type="ARBA" id="ARBA00022989"/>
    </source>
</evidence>
<dbReference type="PANTHER" id="PTHR31040">
    <property type="entry name" value="NURIM"/>
    <property type="match status" value="1"/>
</dbReference>
<dbReference type="RefSeq" id="WP_106256286.1">
    <property type="nucleotide sequence ID" value="NZ_CAWNSW010000078.1"/>
</dbReference>
<keyword evidence="7" id="KW-0949">S-adenosyl-L-methionine</keyword>
<dbReference type="Pfam" id="PF04191">
    <property type="entry name" value="PEMT"/>
    <property type="match status" value="1"/>
</dbReference>
<gene>
    <name evidence="13" type="ORF">C7B82_10665</name>
</gene>
<evidence type="ECO:0000256" key="4">
    <source>
        <dbReference type="ARBA" id="ARBA00012149"/>
    </source>
</evidence>
<dbReference type="GO" id="GO:0012505">
    <property type="term" value="C:endomembrane system"/>
    <property type="evidence" value="ECO:0007669"/>
    <property type="project" value="UniProtKB-SubCell"/>
</dbReference>
<dbReference type="InterPro" id="IPR054700">
    <property type="entry name" value="MddA"/>
</dbReference>
<comment type="similarity">
    <text evidence="3">Belongs to the nurim family.</text>
</comment>
<protein>
    <recommendedName>
        <fullName evidence="4">methanethiol S-methyltransferase</fullName>
        <ecNumber evidence="4">2.1.1.334</ecNumber>
    </recommendedName>
</protein>
<evidence type="ECO:0000256" key="10">
    <source>
        <dbReference type="ARBA" id="ARBA00023136"/>
    </source>
</evidence>
<evidence type="ECO:0000256" key="6">
    <source>
        <dbReference type="ARBA" id="ARBA00022679"/>
    </source>
</evidence>
<feature type="transmembrane region" description="Helical" evidence="12">
    <location>
        <begin position="191"/>
        <end position="224"/>
    </location>
</feature>
<dbReference type="InterPro" id="IPR007318">
    <property type="entry name" value="Phopholipid_MeTrfase"/>
</dbReference>
<dbReference type="GO" id="GO:0008168">
    <property type="term" value="F:methyltransferase activity"/>
    <property type="evidence" value="ECO:0007669"/>
    <property type="project" value="UniProtKB-KW"/>
</dbReference>
<dbReference type="OrthoDB" id="9789029at2"/>
<organism evidence="13 14">
    <name type="scientific">Stenomitos frigidus ULC18</name>
    <dbReference type="NCBI Taxonomy" id="2107698"/>
    <lineage>
        <taxon>Bacteria</taxon>
        <taxon>Bacillati</taxon>
        <taxon>Cyanobacteriota</taxon>
        <taxon>Cyanophyceae</taxon>
        <taxon>Leptolyngbyales</taxon>
        <taxon>Leptolyngbyaceae</taxon>
        <taxon>Stenomitos</taxon>
    </lineage>
</organism>
<sequence>MTVQTLSFTRKDKIARLAAFLYGLVCYVIFFVTFLYACGFVGNFVVPRSIDSAPVMSWSKALLIDAALLGIFGIQHSVMARQGFKNWWTKFVPKPIERSTYVLFSSLCLIALFYLWQPIGGTIWNVTNSTGVAILYALFASGWLLVLVSTFLINHFDLFGLRQVWLNLQGKEYTQLKFATPGPYRYVRHPLYVGWLFAFWSTPTMTITHLVFAVITTAYILVAIQFEERDLVDMHGKTYADYRRQVPMLFPFTHHRQREQ</sequence>
<evidence type="ECO:0000256" key="3">
    <source>
        <dbReference type="ARBA" id="ARBA00010631"/>
    </source>
</evidence>
<dbReference type="Gene3D" id="1.20.120.1630">
    <property type="match status" value="1"/>
</dbReference>
<evidence type="ECO:0000313" key="13">
    <source>
        <dbReference type="EMBL" id="PSB29715.1"/>
    </source>
</evidence>
<name>A0A2T1EAJ9_9CYAN</name>
<accession>A0A2T1EAJ9</accession>
<keyword evidence="5" id="KW-0489">Methyltransferase</keyword>
<proteinExistence type="inferred from homology"/>
<feature type="transmembrane region" description="Helical" evidence="12">
    <location>
        <begin position="20"/>
        <end position="42"/>
    </location>
</feature>
<comment type="subcellular location">
    <subcellularLocation>
        <location evidence="2">Endomembrane system</location>
        <topology evidence="2">Multi-pass membrane protein</topology>
    </subcellularLocation>
</comment>
<dbReference type="NCBIfam" id="NF045656">
    <property type="entry name" value="MeththiolMtaseMddA"/>
    <property type="match status" value="1"/>
</dbReference>
<evidence type="ECO:0000256" key="7">
    <source>
        <dbReference type="ARBA" id="ARBA00022691"/>
    </source>
</evidence>
<comment type="function">
    <text evidence="1">Catalyzes the methylation of methanethiol (MeSH) to yield dimethylsulphide (DMS).</text>
</comment>
<dbReference type="EMBL" id="PVWK01000059">
    <property type="protein sequence ID" value="PSB29715.1"/>
    <property type="molecule type" value="Genomic_DNA"/>
</dbReference>
<dbReference type="AlphaFoldDB" id="A0A2T1EAJ9"/>
<keyword evidence="6" id="KW-0808">Transferase</keyword>
<evidence type="ECO:0000256" key="5">
    <source>
        <dbReference type="ARBA" id="ARBA00022603"/>
    </source>
</evidence>
<keyword evidence="9 12" id="KW-1133">Transmembrane helix</keyword>
<evidence type="ECO:0000313" key="14">
    <source>
        <dbReference type="Proteomes" id="UP000239576"/>
    </source>
</evidence>
<feature type="transmembrane region" description="Helical" evidence="12">
    <location>
        <begin position="131"/>
        <end position="153"/>
    </location>
</feature>
<dbReference type="Proteomes" id="UP000239576">
    <property type="component" value="Unassembled WGS sequence"/>
</dbReference>
<comment type="catalytic activity">
    <reaction evidence="11">
        <text>methanethiol + S-adenosyl-L-methionine = dimethyl sulfide + S-adenosyl-L-homocysteine + H(+)</text>
        <dbReference type="Rhea" id="RHEA:50428"/>
        <dbReference type="ChEBI" id="CHEBI:15378"/>
        <dbReference type="ChEBI" id="CHEBI:16007"/>
        <dbReference type="ChEBI" id="CHEBI:17437"/>
        <dbReference type="ChEBI" id="CHEBI:57856"/>
        <dbReference type="ChEBI" id="CHEBI:59789"/>
        <dbReference type="EC" id="2.1.1.334"/>
    </reaction>
</comment>
<dbReference type="InterPro" id="IPR033580">
    <property type="entry name" value="Nurim-like"/>
</dbReference>
<feature type="transmembrane region" description="Helical" evidence="12">
    <location>
        <begin position="101"/>
        <end position="119"/>
    </location>
</feature>
<evidence type="ECO:0000256" key="1">
    <source>
        <dbReference type="ARBA" id="ARBA00002096"/>
    </source>
</evidence>
<evidence type="ECO:0000256" key="8">
    <source>
        <dbReference type="ARBA" id="ARBA00022692"/>
    </source>
</evidence>
<keyword evidence="8 12" id="KW-0812">Transmembrane</keyword>
<reference evidence="13 14" key="2">
    <citation type="submission" date="2018-03" db="EMBL/GenBank/DDBJ databases">
        <title>The ancient ancestry and fast evolution of plastids.</title>
        <authorList>
            <person name="Moore K.R."/>
            <person name="Magnabosco C."/>
            <person name="Momper L."/>
            <person name="Gold D.A."/>
            <person name="Bosak T."/>
            <person name="Fournier G.P."/>
        </authorList>
    </citation>
    <scope>NUCLEOTIDE SEQUENCE [LARGE SCALE GENOMIC DNA]</scope>
    <source>
        <strain evidence="13 14">ULC18</strain>
    </source>
</reference>
<dbReference type="PANTHER" id="PTHR31040:SF1">
    <property type="entry name" value="NURIM"/>
    <property type="match status" value="1"/>
</dbReference>
<evidence type="ECO:0000256" key="11">
    <source>
        <dbReference type="ARBA" id="ARBA00048134"/>
    </source>
</evidence>